<dbReference type="Proteomes" id="UP000326396">
    <property type="component" value="Linkage Group LG16"/>
</dbReference>
<dbReference type="GO" id="GO:0006357">
    <property type="term" value="P:regulation of transcription by RNA polymerase II"/>
    <property type="evidence" value="ECO:0007669"/>
    <property type="project" value="TreeGrafter"/>
</dbReference>
<dbReference type="AlphaFoldDB" id="A0A5N6NVY2"/>
<keyword evidence="3" id="KW-0862">Zinc</keyword>
<dbReference type="InterPro" id="IPR003656">
    <property type="entry name" value="Znf_BED"/>
</dbReference>
<evidence type="ECO:0000256" key="3">
    <source>
        <dbReference type="ARBA" id="ARBA00022833"/>
    </source>
</evidence>
<organism evidence="5 6">
    <name type="scientific">Mikania micrantha</name>
    <name type="common">bitter vine</name>
    <dbReference type="NCBI Taxonomy" id="192012"/>
    <lineage>
        <taxon>Eukaryota</taxon>
        <taxon>Viridiplantae</taxon>
        <taxon>Streptophyta</taxon>
        <taxon>Embryophyta</taxon>
        <taxon>Tracheophyta</taxon>
        <taxon>Spermatophyta</taxon>
        <taxon>Magnoliopsida</taxon>
        <taxon>eudicotyledons</taxon>
        <taxon>Gunneridae</taxon>
        <taxon>Pentapetalae</taxon>
        <taxon>asterids</taxon>
        <taxon>campanulids</taxon>
        <taxon>Asterales</taxon>
        <taxon>Asteraceae</taxon>
        <taxon>Asteroideae</taxon>
        <taxon>Heliantheae alliance</taxon>
        <taxon>Eupatorieae</taxon>
        <taxon>Mikania</taxon>
    </lineage>
</organism>
<evidence type="ECO:0000256" key="1">
    <source>
        <dbReference type="ARBA" id="ARBA00022723"/>
    </source>
</evidence>
<comment type="caution">
    <text evidence="5">The sequence shown here is derived from an EMBL/GenBank/DDBJ whole genome shotgun (WGS) entry which is preliminary data.</text>
</comment>
<dbReference type="SUPFAM" id="SSF57667">
    <property type="entry name" value="beta-beta-alpha zinc fingers"/>
    <property type="match status" value="1"/>
</dbReference>
<protein>
    <recommendedName>
        <fullName evidence="4">BED-type domain-containing protein</fullName>
    </recommendedName>
</protein>
<dbReference type="InterPro" id="IPR053031">
    <property type="entry name" value="Cuticle_assoc_protein"/>
</dbReference>
<sequence>MEGEEDTVVAAEPEGSGYPEHEHQSCCVASAIPCSIASIQAGSRTALYMCLGYRCPSVFQLNIIMIHQFISSFINSSGRNNFQTTVIHQFDIPIPYDHFSHSSISSQILRGSETEKEYDKTFKVWDDFVEERLEEGMPKEQQKAKCLHCGEKYLCDSKRYGVKNLSSHLSKCKPYLAKHSDGQTKITFEHGDTSKMMAWKFDQKASRKGLGVL</sequence>
<keyword evidence="1" id="KW-0479">Metal-binding</keyword>
<dbReference type="InterPro" id="IPR036236">
    <property type="entry name" value="Znf_C2H2_sf"/>
</dbReference>
<feature type="domain" description="BED-type" evidence="4">
    <location>
        <begin position="138"/>
        <end position="171"/>
    </location>
</feature>
<name>A0A5N6NVY2_9ASTR</name>
<keyword evidence="6" id="KW-1185">Reference proteome</keyword>
<proteinExistence type="predicted"/>
<dbReference type="PANTHER" id="PTHR34396:SF27">
    <property type="entry name" value="OS08G0208700 PROTEIN"/>
    <property type="match status" value="1"/>
</dbReference>
<reference evidence="5 6" key="1">
    <citation type="submission" date="2019-05" db="EMBL/GenBank/DDBJ databases">
        <title>Mikania micrantha, genome provides insights into the molecular mechanism of rapid growth.</title>
        <authorList>
            <person name="Liu B."/>
        </authorList>
    </citation>
    <scope>NUCLEOTIDE SEQUENCE [LARGE SCALE GENOMIC DNA]</scope>
    <source>
        <strain evidence="5">NLD-2019</strain>
        <tissue evidence="5">Leaf</tissue>
    </source>
</reference>
<dbReference type="PANTHER" id="PTHR34396">
    <property type="entry name" value="OS03G0264950 PROTEIN-RELATED"/>
    <property type="match status" value="1"/>
</dbReference>
<dbReference type="OrthoDB" id="10675244at2759"/>
<gene>
    <name evidence="5" type="ORF">E3N88_15108</name>
</gene>
<accession>A0A5N6NVY2</accession>
<evidence type="ECO:0000259" key="4">
    <source>
        <dbReference type="Pfam" id="PF02892"/>
    </source>
</evidence>
<evidence type="ECO:0000256" key="2">
    <source>
        <dbReference type="ARBA" id="ARBA00022771"/>
    </source>
</evidence>
<dbReference type="GO" id="GO:0005634">
    <property type="term" value="C:nucleus"/>
    <property type="evidence" value="ECO:0007669"/>
    <property type="project" value="TreeGrafter"/>
</dbReference>
<evidence type="ECO:0000313" key="6">
    <source>
        <dbReference type="Proteomes" id="UP000326396"/>
    </source>
</evidence>
<dbReference type="GO" id="GO:1990837">
    <property type="term" value="F:sequence-specific double-stranded DNA binding"/>
    <property type="evidence" value="ECO:0007669"/>
    <property type="project" value="TreeGrafter"/>
</dbReference>
<dbReference type="Pfam" id="PF02892">
    <property type="entry name" value="zf-BED"/>
    <property type="match status" value="1"/>
</dbReference>
<evidence type="ECO:0000313" key="5">
    <source>
        <dbReference type="EMBL" id="KAD5507405.1"/>
    </source>
</evidence>
<dbReference type="SMART" id="SM00614">
    <property type="entry name" value="ZnF_BED"/>
    <property type="match status" value="1"/>
</dbReference>
<keyword evidence="2" id="KW-0863">Zinc-finger</keyword>
<dbReference type="GO" id="GO:0008270">
    <property type="term" value="F:zinc ion binding"/>
    <property type="evidence" value="ECO:0007669"/>
    <property type="project" value="UniProtKB-KW"/>
</dbReference>
<dbReference type="EMBL" id="SZYD01000008">
    <property type="protein sequence ID" value="KAD5507405.1"/>
    <property type="molecule type" value="Genomic_DNA"/>
</dbReference>